<dbReference type="FunFam" id="1.50.10.10:FF:000047">
    <property type="entry name" value="Mannosyl-oligosaccharide alpha-1,2-mannosidase"/>
    <property type="match status" value="1"/>
</dbReference>
<evidence type="ECO:0000256" key="3">
    <source>
        <dbReference type="ARBA" id="ARBA00007658"/>
    </source>
</evidence>
<evidence type="ECO:0000256" key="1">
    <source>
        <dbReference type="ARBA" id="ARBA00001913"/>
    </source>
</evidence>
<name>A0AA43QQ99_9LECA</name>
<dbReference type="GO" id="GO:0005509">
    <property type="term" value="F:calcium ion binding"/>
    <property type="evidence" value="ECO:0007669"/>
    <property type="project" value="InterPro"/>
</dbReference>
<evidence type="ECO:0000256" key="2">
    <source>
        <dbReference type="ARBA" id="ARBA00004922"/>
    </source>
</evidence>
<dbReference type="InterPro" id="IPR050749">
    <property type="entry name" value="Glycosyl_Hydrolase_47"/>
</dbReference>
<organism evidence="16 17">
    <name type="scientific">Ramalina farinacea</name>
    <dbReference type="NCBI Taxonomy" id="258253"/>
    <lineage>
        <taxon>Eukaryota</taxon>
        <taxon>Fungi</taxon>
        <taxon>Dikarya</taxon>
        <taxon>Ascomycota</taxon>
        <taxon>Pezizomycotina</taxon>
        <taxon>Lecanoromycetes</taxon>
        <taxon>OSLEUM clade</taxon>
        <taxon>Lecanoromycetidae</taxon>
        <taxon>Lecanorales</taxon>
        <taxon>Lecanorineae</taxon>
        <taxon>Ramalinaceae</taxon>
        <taxon>Ramalina</taxon>
    </lineage>
</organism>
<accession>A0AA43QQ99</accession>
<keyword evidence="6 12" id="KW-1015">Disulfide bond</keyword>
<dbReference type="EC" id="3.2.1.-" evidence="13"/>
<comment type="similarity">
    <text evidence="3 13">Belongs to the glycosyl hydrolase 47 family.</text>
</comment>
<dbReference type="Gene3D" id="1.50.10.10">
    <property type="match status" value="1"/>
</dbReference>
<comment type="cofactor">
    <cofactor evidence="1">
        <name>Ca(2+)</name>
        <dbReference type="ChEBI" id="CHEBI:29108"/>
    </cofactor>
</comment>
<dbReference type="AlphaFoldDB" id="A0AA43QQ99"/>
<evidence type="ECO:0000256" key="5">
    <source>
        <dbReference type="ARBA" id="ARBA00022801"/>
    </source>
</evidence>
<feature type="chain" id="PRO_5041401673" description="alpha-1,2-Mannosidase" evidence="15">
    <location>
        <begin position="21"/>
        <end position="549"/>
    </location>
</feature>
<feature type="region of interest" description="Disordered" evidence="14">
    <location>
        <begin position="507"/>
        <end position="534"/>
    </location>
</feature>
<keyword evidence="17" id="KW-1185">Reference proteome</keyword>
<comment type="caution">
    <text evidence="16">The sequence shown here is derived from an EMBL/GenBank/DDBJ whole genome shotgun (WGS) entry which is preliminary data.</text>
</comment>
<dbReference type="PRINTS" id="PR00747">
    <property type="entry name" value="GLYHDRLASE47"/>
</dbReference>
<evidence type="ECO:0000256" key="15">
    <source>
        <dbReference type="SAM" id="SignalP"/>
    </source>
</evidence>
<comment type="catalytic activity">
    <reaction evidence="9">
        <text>N(4)-(alpha-D-Man-(1-&gt;2)-alpha-D-Man-(1-&gt;2)-alpha-D-Man-(1-&gt;3)-[alpha-D-Man-(1-&gt;3)-[alpha-D-Man-(1-&gt;2)-alpha-D-Man-(1-&gt;6)]-alpha-D-Man-(1-&gt;6)]-beta-D-Man-(1-&gt;4)-beta-D-GlcNAc-(1-&gt;4)-beta-D-GlcNAc)-L-asparaginyl-[protein] (N-glucan mannose isomer 8A1,2,3B1,3) + 3 H2O = N(4)-(alpha-D-Man-(1-&gt;3)-[alpha-D-Man-(1-&gt;3)-[alpha-D-Man-(1-&gt;6)]-alpha-D-Man-(1-&gt;6)]-beta-D-Man-(1-&gt;4)-beta-D-GlcNAc-(1-&gt;4)-beta-D-GlcNAc)-L-asparaginyl-[protein] (N-glucan mannose isomer 5A1,2) + 3 beta-D-mannose</text>
        <dbReference type="Rhea" id="RHEA:56028"/>
        <dbReference type="Rhea" id="RHEA-COMP:14358"/>
        <dbReference type="Rhea" id="RHEA-COMP:14367"/>
        <dbReference type="ChEBI" id="CHEBI:15377"/>
        <dbReference type="ChEBI" id="CHEBI:28563"/>
        <dbReference type="ChEBI" id="CHEBI:59087"/>
        <dbReference type="ChEBI" id="CHEBI:60628"/>
        <dbReference type="EC" id="3.2.1.113"/>
    </reaction>
</comment>
<dbReference type="EMBL" id="JAPUFD010000012">
    <property type="protein sequence ID" value="MDI1490648.1"/>
    <property type="molecule type" value="Genomic_DNA"/>
</dbReference>
<dbReference type="InterPro" id="IPR036026">
    <property type="entry name" value="Seven-hairpin_glycosidases"/>
</dbReference>
<feature type="active site" description="Proton donor" evidence="11">
    <location>
        <position position="123"/>
    </location>
</feature>
<dbReference type="Proteomes" id="UP001161017">
    <property type="component" value="Unassembled WGS sequence"/>
</dbReference>
<sequence>MHLVAVISTVAVTCFASGQAAPPASVQSFPRYEKNAIEQERAAAVQEAFTFAWNGYFSTCKGQDELRPVDITCDSPRNDWGASAVDALSTAIVMDLPDIVDDILNYIPTIDYTTTETQVSLFETTIRYLAGMLSGYDLLKGPSSNLVPSNSSLVDSLLSQSVSLANSLSFAFETPTGIPTNNIYFTNRSSSDETNGLATIGSLQIEWQHLADLTGNATYGDLAQKAETYLLNPKPSYNVPFPGLVGSRVSIADGSFLDATGGWNGGDDSYYEYLLKMYIYDTTRYSNYSKAWTTSADSTIKYLKSNPSSRPDLTFLASYNNHTLVNSSEHLTCFDGGNFLLGGTVLDRQDYIDFGLDLVNGCHDTYNSTLTGIGPEIFSWNTTELTPEDQTFYDANGFYITDSLYDLRPEVIESYYYAYRITGNTMYQDWAWDAFVAINATTRVGKGFSAISDVNAPNGGEFLNDQESFLFAEVLKYSYLIHAPVSLIEILLRNQVGVMDTDSYDRTQSSRLAKRGKTNSCSTRKRTRSRSLDHQLEPEGVNCHDGCKE</sequence>
<keyword evidence="7" id="KW-0325">Glycoprotein</keyword>
<dbReference type="PANTHER" id="PTHR11742:SF101">
    <property type="entry name" value="MANNOSYL-OLIGOSACCHARIDE ALPHA-1,2-MANNOSIDASE 1B"/>
    <property type="match status" value="1"/>
</dbReference>
<evidence type="ECO:0000256" key="12">
    <source>
        <dbReference type="PIRSR" id="PIRSR601382-3"/>
    </source>
</evidence>
<keyword evidence="4 15" id="KW-0732">Signal</keyword>
<dbReference type="GO" id="GO:0005783">
    <property type="term" value="C:endoplasmic reticulum"/>
    <property type="evidence" value="ECO:0007669"/>
    <property type="project" value="TreeGrafter"/>
</dbReference>
<evidence type="ECO:0000256" key="6">
    <source>
        <dbReference type="ARBA" id="ARBA00023157"/>
    </source>
</evidence>
<feature type="disulfide bond" evidence="12">
    <location>
        <begin position="333"/>
        <end position="362"/>
    </location>
</feature>
<gene>
    <name evidence="16" type="primary">mns1B_1</name>
    <name evidence="16" type="ORF">OHK93_001852</name>
</gene>
<evidence type="ECO:0000256" key="7">
    <source>
        <dbReference type="ARBA" id="ARBA00023180"/>
    </source>
</evidence>
<evidence type="ECO:0000313" key="17">
    <source>
        <dbReference type="Proteomes" id="UP001161017"/>
    </source>
</evidence>
<evidence type="ECO:0000256" key="11">
    <source>
        <dbReference type="PIRSR" id="PIRSR601382-1"/>
    </source>
</evidence>
<feature type="active site" evidence="11">
    <location>
        <position position="410"/>
    </location>
</feature>
<dbReference type="GO" id="GO:0004571">
    <property type="term" value="F:mannosyl-oligosaccharide 1,2-alpha-mannosidase activity"/>
    <property type="evidence" value="ECO:0007669"/>
    <property type="project" value="UniProtKB-EC"/>
</dbReference>
<reference evidence="16" key="1">
    <citation type="journal article" date="2023" name="Genome Biol. Evol.">
        <title>First Whole Genome Sequence and Flow Cytometry Genome Size Data for the Lichen-Forming Fungus Ramalina farinacea (Ascomycota).</title>
        <authorList>
            <person name="Llewellyn T."/>
            <person name="Mian S."/>
            <person name="Hill R."/>
            <person name="Leitch I.J."/>
            <person name="Gaya E."/>
        </authorList>
    </citation>
    <scope>NUCLEOTIDE SEQUENCE</scope>
    <source>
        <strain evidence="16">LIQ254RAFAR</strain>
    </source>
</reference>
<evidence type="ECO:0000313" key="16">
    <source>
        <dbReference type="EMBL" id="MDI1490648.1"/>
    </source>
</evidence>
<evidence type="ECO:0000256" key="9">
    <source>
        <dbReference type="ARBA" id="ARBA00047669"/>
    </source>
</evidence>
<feature type="signal peptide" evidence="15">
    <location>
        <begin position="1"/>
        <end position="20"/>
    </location>
</feature>
<keyword evidence="5 13" id="KW-0378">Hydrolase</keyword>
<dbReference type="InterPro" id="IPR012341">
    <property type="entry name" value="6hp_glycosidase-like_sf"/>
</dbReference>
<evidence type="ECO:0000256" key="10">
    <source>
        <dbReference type="ARBA" id="ARBA00048605"/>
    </source>
</evidence>
<proteinExistence type="inferred from homology"/>
<comment type="catalytic activity">
    <reaction evidence="10">
        <text>N(4)-(alpha-D-Man-(1-&gt;2)-alpha-D-Man-(1-&gt;2)-alpha-D-Man-(1-&gt;3)-[alpha-D-Man-(1-&gt;2)-alpha-D-Man-(1-&gt;3)-[alpha-D-Man-(1-&gt;2)-alpha-D-Man-(1-&gt;6)]-alpha-D-Man-(1-&gt;6)]-beta-D-Man-(1-&gt;4)-beta-D-GlcNAc-(1-&gt;4)-beta-D-GlcNAc)-L-asparaginyl-[protein] (N-glucan mannose isomer 9A1,2,3B1,2,3) + 4 H2O = N(4)-(alpha-D-Man-(1-&gt;3)-[alpha-D-Man-(1-&gt;3)-[alpha-D-Man-(1-&gt;6)]-alpha-D-Man-(1-&gt;6)]-beta-D-Man-(1-&gt;4)-beta-D-GlcNAc-(1-&gt;4)-beta-D-GlcNAc)-L-asparaginyl-[protein] (N-glucan mannose isomer 5A1,2) + 4 beta-D-mannose</text>
        <dbReference type="Rhea" id="RHEA:56008"/>
        <dbReference type="Rhea" id="RHEA-COMP:14356"/>
        <dbReference type="Rhea" id="RHEA-COMP:14367"/>
        <dbReference type="ChEBI" id="CHEBI:15377"/>
        <dbReference type="ChEBI" id="CHEBI:28563"/>
        <dbReference type="ChEBI" id="CHEBI:59087"/>
        <dbReference type="ChEBI" id="CHEBI:139493"/>
        <dbReference type="EC" id="3.2.1.113"/>
    </reaction>
</comment>
<evidence type="ECO:0000256" key="13">
    <source>
        <dbReference type="RuleBase" id="RU361193"/>
    </source>
</evidence>
<dbReference type="SUPFAM" id="SSF48225">
    <property type="entry name" value="Seven-hairpin glycosidases"/>
    <property type="match status" value="1"/>
</dbReference>
<evidence type="ECO:0000256" key="8">
    <source>
        <dbReference type="ARBA" id="ARBA00023295"/>
    </source>
</evidence>
<feature type="active site" description="Proton donor" evidence="11">
    <location>
        <position position="376"/>
    </location>
</feature>
<feature type="active site" evidence="11">
    <location>
        <position position="268"/>
    </location>
</feature>
<dbReference type="GO" id="GO:0016020">
    <property type="term" value="C:membrane"/>
    <property type="evidence" value="ECO:0007669"/>
    <property type="project" value="InterPro"/>
</dbReference>
<comment type="pathway">
    <text evidence="2">Protein modification; protein glycosylation.</text>
</comment>
<evidence type="ECO:0000256" key="4">
    <source>
        <dbReference type="ARBA" id="ARBA00022729"/>
    </source>
</evidence>
<protein>
    <recommendedName>
        <fullName evidence="13">alpha-1,2-Mannosidase</fullName>
        <ecNumber evidence="13">3.2.1.-</ecNumber>
    </recommendedName>
</protein>
<evidence type="ECO:0000256" key="14">
    <source>
        <dbReference type="SAM" id="MobiDB-lite"/>
    </source>
</evidence>
<dbReference type="GO" id="GO:0005975">
    <property type="term" value="P:carbohydrate metabolic process"/>
    <property type="evidence" value="ECO:0007669"/>
    <property type="project" value="InterPro"/>
</dbReference>
<dbReference type="PANTHER" id="PTHR11742">
    <property type="entry name" value="MANNOSYL-OLIGOSACCHARIDE ALPHA-1,2-MANNOSIDASE-RELATED"/>
    <property type="match status" value="1"/>
</dbReference>
<keyword evidence="8 13" id="KW-0326">Glycosidase</keyword>
<feature type="compositionally biased region" description="Basic residues" evidence="14">
    <location>
        <begin position="512"/>
        <end position="529"/>
    </location>
</feature>
<dbReference type="InterPro" id="IPR001382">
    <property type="entry name" value="Glyco_hydro_47"/>
</dbReference>
<dbReference type="Pfam" id="PF01532">
    <property type="entry name" value="Glyco_hydro_47"/>
    <property type="match status" value="1"/>
</dbReference>
<dbReference type="GO" id="GO:0036503">
    <property type="term" value="P:ERAD pathway"/>
    <property type="evidence" value="ECO:0007669"/>
    <property type="project" value="UniProtKB-ARBA"/>
</dbReference>